<feature type="non-terminal residue" evidence="1">
    <location>
        <position position="90"/>
    </location>
</feature>
<organism evidence="1 2">
    <name type="scientific">Leishmania donovani</name>
    <dbReference type="NCBI Taxonomy" id="5661"/>
    <lineage>
        <taxon>Eukaryota</taxon>
        <taxon>Discoba</taxon>
        <taxon>Euglenozoa</taxon>
        <taxon>Kinetoplastea</taxon>
        <taxon>Metakinetoplastina</taxon>
        <taxon>Trypanosomatida</taxon>
        <taxon>Trypanosomatidae</taxon>
        <taxon>Leishmaniinae</taxon>
        <taxon>Leishmania</taxon>
    </lineage>
</organism>
<dbReference type="KEGG" id="ldo:LDBPK_030820"/>
<sequence>MNDCEESERGTGRANHGRASFKSDTLSFFGLLPLTSRSAEKKKSDGRVESESRCVCCKTTQPHLRFCGCREERQVSDRILHCAVVPQTIE</sequence>
<dbReference type="Proteomes" id="UP000008980">
    <property type="component" value="Chromosome 31"/>
</dbReference>
<dbReference type="RefSeq" id="XP_003863180.1">
    <property type="nucleotide sequence ID" value="XM_003863132.1"/>
</dbReference>
<dbReference type="VEuPathDB" id="TriTrypDB:LdBPK_030820.1"/>
<reference evidence="2" key="2">
    <citation type="submission" date="2011-02" db="EMBL/GenBank/DDBJ databases">
        <title>Whole genome sequencing of Leishmania donovani clinical lines reveals dynamic variation related to drug resistance.</title>
        <authorList>
            <person name="Downing T."/>
            <person name="Imamura H."/>
            <person name="Sanders M."/>
            <person name="Decuypere S."/>
            <person name="Hertz-Fowler C."/>
            <person name="Clark T.G."/>
            <person name="Rijal S."/>
            <person name="Sundar S."/>
            <person name="Quail M.A."/>
            <person name="De Doncker S."/>
            <person name="Maes I."/>
            <person name="Vanaerschot M."/>
            <person name="Stark O."/>
            <person name="Schonian G."/>
            <person name="Dujardin J.C."/>
            <person name="Berriman M."/>
        </authorList>
    </citation>
    <scope>NUCLEOTIDE SEQUENCE [LARGE SCALE GENOMIC DNA]</scope>
    <source>
        <strain evidence="2">BPK282A1</strain>
    </source>
</reference>
<dbReference type="GeneID" id="13385901"/>
<proteinExistence type="predicted"/>
<name>E9BML3_LEIDO</name>
<evidence type="ECO:0000313" key="1">
    <source>
        <dbReference type="EMBL" id="CBZ36491.1"/>
    </source>
</evidence>
<evidence type="ECO:0000313" key="2">
    <source>
        <dbReference type="Proteomes" id="UP000008980"/>
    </source>
</evidence>
<gene>
    <name evidence="1" type="ORF">LDBPK_030820</name>
</gene>
<dbReference type="EMBL" id="FR799618">
    <property type="protein sequence ID" value="CBZ36491.1"/>
    <property type="molecule type" value="Genomic_DNA"/>
</dbReference>
<accession>E9BML3</accession>
<dbReference type="AlphaFoldDB" id="E9BML3"/>
<reference evidence="1 2" key="1">
    <citation type="journal article" date="2011" name="Genome Res.">
        <title>Whole genome sequencing of multiple Leishmania donovani clinical isolates provides insights into population structure and mechanisms of drug resistance.</title>
        <authorList>
            <person name="Downing T."/>
            <person name="Imamura H."/>
            <person name="Decuypere S."/>
            <person name="Clark T.G."/>
            <person name="Coombs G.H."/>
            <person name="Cotton J.A."/>
            <person name="Hilley J.D."/>
            <person name="de Doncker S."/>
            <person name="Maes I."/>
            <person name="Mottram J.C."/>
            <person name="Quail M.A."/>
            <person name="Rijal S."/>
            <person name="Sanders M."/>
            <person name="Schonian G."/>
            <person name="Stark O."/>
            <person name="Sundar S."/>
            <person name="Vanaerschot M."/>
            <person name="Hertz-Fowler C."/>
            <person name="Dujardin J.C."/>
            <person name="Berriman M."/>
        </authorList>
    </citation>
    <scope>NUCLEOTIDE SEQUENCE [LARGE SCALE GENOMIC DNA]</scope>
    <source>
        <strain evidence="1 2">BPK282A1</strain>
    </source>
</reference>
<protein>
    <submittedName>
        <fullName evidence="1">Uncharacterized protein</fullName>
    </submittedName>
</protein>